<evidence type="ECO:0000313" key="2">
    <source>
        <dbReference type="Proteomes" id="UP000288805"/>
    </source>
</evidence>
<protein>
    <submittedName>
        <fullName evidence="1">Uncharacterized protein</fullName>
    </submittedName>
</protein>
<dbReference type="Proteomes" id="UP000288805">
    <property type="component" value="Unassembled WGS sequence"/>
</dbReference>
<gene>
    <name evidence="1" type="primary">PP2C38_0</name>
    <name evidence="1" type="ORF">CK203_106602</name>
</gene>
<dbReference type="Gene3D" id="3.60.40.10">
    <property type="entry name" value="PPM-type phosphatase domain"/>
    <property type="match status" value="1"/>
</dbReference>
<sequence length="264" mass="30220">MGGKGGIRLLVNSVQKTSSRLRVGSCDAIYEAHPQALFPVKKFGAPISLRDFKIFGCLGGCVREDESYEHVVSNFRLQMVFPNLVKELLLSRKVKGMDKRWRRVWSMLPLSLFWCMWRESNRNIFNEEELNNHMLKEIFIRSIGDAYLKNAEFNREPLLPKFRLDEPFHKPILKAEPSVLVQRLHPEDRDCKETCQSCITGSGKEKGDEILRPEKIERGVRRHFHDDITVVVLFLDYSLISRNSNRGPSLSIIAGGGVFANGST</sequence>
<dbReference type="InterPro" id="IPR036457">
    <property type="entry name" value="PPM-type-like_dom_sf"/>
</dbReference>
<name>A0A438CB77_VITVI</name>
<comment type="caution">
    <text evidence="1">The sequence shown here is derived from an EMBL/GenBank/DDBJ whole genome shotgun (WGS) entry which is preliminary data.</text>
</comment>
<dbReference type="AlphaFoldDB" id="A0A438CB77"/>
<accession>A0A438CB77</accession>
<proteinExistence type="predicted"/>
<dbReference type="SUPFAM" id="SSF81606">
    <property type="entry name" value="PP2C-like"/>
    <property type="match status" value="1"/>
</dbReference>
<evidence type="ECO:0000313" key="1">
    <source>
        <dbReference type="EMBL" id="RVW20513.1"/>
    </source>
</evidence>
<reference evidence="1 2" key="1">
    <citation type="journal article" date="2018" name="PLoS Genet.">
        <title>Population sequencing reveals clonal diversity and ancestral inbreeding in the grapevine cultivar Chardonnay.</title>
        <authorList>
            <person name="Roach M.J."/>
            <person name="Johnson D.L."/>
            <person name="Bohlmann J."/>
            <person name="van Vuuren H.J."/>
            <person name="Jones S.J."/>
            <person name="Pretorius I.S."/>
            <person name="Schmidt S.A."/>
            <person name="Borneman A.R."/>
        </authorList>
    </citation>
    <scope>NUCLEOTIDE SEQUENCE [LARGE SCALE GENOMIC DNA]</scope>
    <source>
        <strain evidence="2">cv. Chardonnay</strain>
        <tissue evidence="1">Leaf</tissue>
    </source>
</reference>
<organism evidence="1 2">
    <name type="scientific">Vitis vinifera</name>
    <name type="common">Grape</name>
    <dbReference type="NCBI Taxonomy" id="29760"/>
    <lineage>
        <taxon>Eukaryota</taxon>
        <taxon>Viridiplantae</taxon>
        <taxon>Streptophyta</taxon>
        <taxon>Embryophyta</taxon>
        <taxon>Tracheophyta</taxon>
        <taxon>Spermatophyta</taxon>
        <taxon>Magnoliopsida</taxon>
        <taxon>eudicotyledons</taxon>
        <taxon>Gunneridae</taxon>
        <taxon>Pentapetalae</taxon>
        <taxon>rosids</taxon>
        <taxon>Vitales</taxon>
        <taxon>Vitaceae</taxon>
        <taxon>Viteae</taxon>
        <taxon>Vitis</taxon>
    </lineage>
</organism>
<dbReference type="EMBL" id="QGNW01002361">
    <property type="protein sequence ID" value="RVW20513.1"/>
    <property type="molecule type" value="Genomic_DNA"/>
</dbReference>